<evidence type="ECO:0000313" key="2">
    <source>
        <dbReference type="EMBL" id="CAK0808870.1"/>
    </source>
</evidence>
<proteinExistence type="predicted"/>
<feature type="region of interest" description="Disordered" evidence="1">
    <location>
        <begin position="124"/>
        <end position="198"/>
    </location>
</feature>
<comment type="caution">
    <text evidence="2">The sequence shown here is derived from an EMBL/GenBank/DDBJ whole genome shotgun (WGS) entry which is preliminary data.</text>
</comment>
<name>A0ABN9QTB4_9DINO</name>
<feature type="compositionally biased region" description="Basic and acidic residues" evidence="1">
    <location>
        <begin position="18"/>
        <end position="27"/>
    </location>
</feature>
<evidence type="ECO:0000256" key="1">
    <source>
        <dbReference type="SAM" id="MobiDB-lite"/>
    </source>
</evidence>
<feature type="non-terminal residue" evidence="2">
    <location>
        <position position="1"/>
    </location>
</feature>
<accession>A0ABN9QTB4</accession>
<feature type="region of interest" description="Disordered" evidence="1">
    <location>
        <begin position="1"/>
        <end position="27"/>
    </location>
</feature>
<sequence length="198" mass="21785">RDRFFIPSRFLTVPRPGEGPERPKTTKNLRLDFFETPDVWVWRAGDPGRAPRGPRLAATLPAERGAARGRRAPGRTADERRRGRRRAQPARGPPHCGAVPAAPVAAAVQGRQLLEGLAEDPLQLLHAGEPRKKPRAGSRASATSRPRCSPCPARRRRPRPPPCAARSCLLSAAHPRRCPRAGGGPRCARQRRRRRSSS</sequence>
<evidence type="ECO:0000313" key="3">
    <source>
        <dbReference type="Proteomes" id="UP001189429"/>
    </source>
</evidence>
<reference evidence="2" key="1">
    <citation type="submission" date="2023-10" db="EMBL/GenBank/DDBJ databases">
        <authorList>
            <person name="Chen Y."/>
            <person name="Shah S."/>
            <person name="Dougan E. K."/>
            <person name="Thang M."/>
            <person name="Chan C."/>
        </authorList>
    </citation>
    <scope>NUCLEOTIDE SEQUENCE [LARGE SCALE GENOMIC DNA]</scope>
</reference>
<feature type="non-terminal residue" evidence="2">
    <location>
        <position position="198"/>
    </location>
</feature>
<organism evidence="2 3">
    <name type="scientific">Prorocentrum cordatum</name>
    <dbReference type="NCBI Taxonomy" id="2364126"/>
    <lineage>
        <taxon>Eukaryota</taxon>
        <taxon>Sar</taxon>
        <taxon>Alveolata</taxon>
        <taxon>Dinophyceae</taxon>
        <taxon>Prorocentrales</taxon>
        <taxon>Prorocentraceae</taxon>
        <taxon>Prorocentrum</taxon>
    </lineage>
</organism>
<dbReference type="EMBL" id="CAUYUJ010004273">
    <property type="protein sequence ID" value="CAK0808870.1"/>
    <property type="molecule type" value="Genomic_DNA"/>
</dbReference>
<feature type="compositionally biased region" description="Basic residues" evidence="1">
    <location>
        <begin position="188"/>
        <end position="198"/>
    </location>
</feature>
<dbReference type="Proteomes" id="UP001189429">
    <property type="component" value="Unassembled WGS sequence"/>
</dbReference>
<keyword evidence="3" id="KW-1185">Reference proteome</keyword>
<gene>
    <name evidence="2" type="ORF">PCOR1329_LOCUS14317</name>
</gene>
<feature type="region of interest" description="Disordered" evidence="1">
    <location>
        <begin position="44"/>
        <end position="102"/>
    </location>
</feature>
<protein>
    <submittedName>
        <fullName evidence="2">Uncharacterized protein</fullName>
    </submittedName>
</protein>
<feature type="compositionally biased region" description="Low complexity" evidence="1">
    <location>
        <begin position="89"/>
        <end position="102"/>
    </location>
</feature>